<accession>W6M7B9</accession>
<dbReference type="EMBL" id="CBTJ020000077">
    <property type="protein sequence ID" value="CDI03846.1"/>
    <property type="molecule type" value="Genomic_DNA"/>
</dbReference>
<evidence type="ECO:0000313" key="3">
    <source>
        <dbReference type="Proteomes" id="UP000035760"/>
    </source>
</evidence>
<comment type="caution">
    <text evidence="2">The sequence shown here is derived from an EMBL/GenBank/DDBJ whole genome shotgun (WGS) entry which is preliminary data.</text>
</comment>
<name>W6M7B9_9GAMM</name>
<dbReference type="Proteomes" id="UP000035760">
    <property type="component" value="Unassembled WGS sequence"/>
</dbReference>
<feature type="region of interest" description="Disordered" evidence="1">
    <location>
        <begin position="63"/>
        <end position="82"/>
    </location>
</feature>
<proteinExistence type="predicted"/>
<keyword evidence="3" id="KW-1185">Reference proteome</keyword>
<protein>
    <submittedName>
        <fullName evidence="2">Uncharacterized protein</fullName>
    </submittedName>
</protein>
<sequence length="82" mass="9109">MTVETLARLYRPYQTRLSLKAFMRVMGQPYWRLRDYLRDGTQRRQRATAHGCLGANSGGGATDLWVPSGLPGAAPTAPTDRT</sequence>
<evidence type="ECO:0000313" key="2">
    <source>
        <dbReference type="EMBL" id="CDI03846.1"/>
    </source>
</evidence>
<reference evidence="2" key="1">
    <citation type="submission" date="2013-07" db="EMBL/GenBank/DDBJ databases">
        <authorList>
            <person name="McIlroy S."/>
        </authorList>
    </citation>
    <scope>NUCLEOTIDE SEQUENCE [LARGE SCALE GENOMIC DNA]</scope>
    <source>
        <strain evidence="2">Run_A_D11</strain>
    </source>
</reference>
<dbReference type="STRING" id="1400863.BN873_670003"/>
<evidence type="ECO:0000256" key="1">
    <source>
        <dbReference type="SAM" id="MobiDB-lite"/>
    </source>
</evidence>
<gene>
    <name evidence="2" type="ORF">BN873_670003</name>
</gene>
<dbReference type="AlphaFoldDB" id="W6M7B9"/>
<reference evidence="2" key="2">
    <citation type="submission" date="2014-03" db="EMBL/GenBank/DDBJ databases">
        <title>Candidatus Competibacter-lineage genomes retrieved from metagenomes reveal functional metabolic diversity.</title>
        <authorList>
            <person name="McIlroy S.J."/>
            <person name="Albertsen M."/>
            <person name="Andresen E.K."/>
            <person name="Saunders A.M."/>
            <person name="Kristiansen R."/>
            <person name="Stokholm-Bjerregaard M."/>
            <person name="Nielsen K.L."/>
            <person name="Nielsen P.H."/>
        </authorList>
    </citation>
    <scope>NUCLEOTIDE SEQUENCE</scope>
    <source>
        <strain evidence="2">Run_A_D11</strain>
    </source>
</reference>
<organism evidence="2 3">
    <name type="scientific">Candidatus Competibacter denitrificans Run_A_D11</name>
    <dbReference type="NCBI Taxonomy" id="1400863"/>
    <lineage>
        <taxon>Bacteria</taxon>
        <taxon>Pseudomonadati</taxon>
        <taxon>Pseudomonadota</taxon>
        <taxon>Gammaproteobacteria</taxon>
        <taxon>Candidatus Competibacteraceae</taxon>
        <taxon>Candidatus Competibacter</taxon>
    </lineage>
</organism>